<comment type="similarity">
    <text evidence="1">Belongs to the LysR transcriptional regulatory family.</text>
</comment>
<dbReference type="Pfam" id="PF00126">
    <property type="entry name" value="HTH_1"/>
    <property type="match status" value="1"/>
</dbReference>
<dbReference type="InterPro" id="IPR058163">
    <property type="entry name" value="LysR-type_TF_proteobact-type"/>
</dbReference>
<dbReference type="PROSITE" id="PS50931">
    <property type="entry name" value="HTH_LYSR"/>
    <property type="match status" value="1"/>
</dbReference>
<keyword evidence="3 6" id="KW-0238">DNA-binding</keyword>
<dbReference type="EMBL" id="PVTQ01000002">
    <property type="protein sequence ID" value="PRY92110.1"/>
    <property type="molecule type" value="Genomic_DNA"/>
</dbReference>
<dbReference type="SUPFAM" id="SSF53850">
    <property type="entry name" value="Periplasmic binding protein-like II"/>
    <property type="match status" value="1"/>
</dbReference>
<evidence type="ECO:0000256" key="3">
    <source>
        <dbReference type="ARBA" id="ARBA00023125"/>
    </source>
</evidence>
<dbReference type="GO" id="GO:0043565">
    <property type="term" value="F:sequence-specific DNA binding"/>
    <property type="evidence" value="ECO:0007669"/>
    <property type="project" value="TreeGrafter"/>
</dbReference>
<keyword evidence="2" id="KW-0805">Transcription regulation</keyword>
<keyword evidence="7" id="KW-1185">Reference proteome</keyword>
<organism evidence="6 7">
    <name type="scientific">Donghicola tyrosinivorans</name>
    <dbReference type="NCBI Taxonomy" id="1652492"/>
    <lineage>
        <taxon>Bacteria</taxon>
        <taxon>Pseudomonadati</taxon>
        <taxon>Pseudomonadota</taxon>
        <taxon>Alphaproteobacteria</taxon>
        <taxon>Rhodobacterales</taxon>
        <taxon>Roseobacteraceae</taxon>
        <taxon>Donghicola</taxon>
    </lineage>
</organism>
<dbReference type="FunFam" id="1.10.10.10:FF:000001">
    <property type="entry name" value="LysR family transcriptional regulator"/>
    <property type="match status" value="1"/>
</dbReference>
<dbReference type="SUPFAM" id="SSF46785">
    <property type="entry name" value="Winged helix' DNA-binding domain"/>
    <property type="match status" value="1"/>
</dbReference>
<gene>
    <name evidence="6" type="ORF">CLV74_10221</name>
</gene>
<feature type="domain" description="HTH lysR-type" evidence="5">
    <location>
        <begin position="15"/>
        <end position="72"/>
    </location>
</feature>
<sequence length="306" mass="33610">MDSMRGCMDWKRVNFDWNHARSFLVTADEGSLSAAARALGMTQPTLGRQVAALEDELGVVLFERVGRGLELTDAGHSLLDHVRAMADAAGNLSLSATGRSQSVGGTIRITASEIYAAYLLPPLLEMLRKQAPELTIEVVASNDIRDLQRREADIALRNTRPSEEALIAKRVVDDEAYLFATEAMVEKLGDLSTPAAMRKADFIGLPNNGVLIEGLQAMGLKVGPENFRIHPDNHLVHWEMARQGLGVGVVPVWLGDSAQGMARVDCGIDPIPYPVWLVAHREVQTSRKVRLVYDLLAQEIPRMLRV</sequence>
<dbReference type="InterPro" id="IPR005119">
    <property type="entry name" value="LysR_subst-bd"/>
</dbReference>
<evidence type="ECO:0000256" key="1">
    <source>
        <dbReference type="ARBA" id="ARBA00009437"/>
    </source>
</evidence>
<evidence type="ECO:0000256" key="4">
    <source>
        <dbReference type="ARBA" id="ARBA00023163"/>
    </source>
</evidence>
<comment type="caution">
    <text evidence="6">The sequence shown here is derived from an EMBL/GenBank/DDBJ whole genome shotgun (WGS) entry which is preliminary data.</text>
</comment>
<dbReference type="GO" id="GO:0006351">
    <property type="term" value="P:DNA-templated transcription"/>
    <property type="evidence" value="ECO:0007669"/>
    <property type="project" value="TreeGrafter"/>
</dbReference>
<accession>A0A2T0WZJ9</accession>
<evidence type="ECO:0000256" key="2">
    <source>
        <dbReference type="ARBA" id="ARBA00023015"/>
    </source>
</evidence>
<dbReference type="Pfam" id="PF03466">
    <property type="entry name" value="LysR_substrate"/>
    <property type="match status" value="1"/>
</dbReference>
<dbReference type="InterPro" id="IPR000847">
    <property type="entry name" value="LysR_HTH_N"/>
</dbReference>
<dbReference type="Proteomes" id="UP000238392">
    <property type="component" value="Unassembled WGS sequence"/>
</dbReference>
<dbReference type="InterPro" id="IPR036390">
    <property type="entry name" value="WH_DNA-bd_sf"/>
</dbReference>
<evidence type="ECO:0000313" key="7">
    <source>
        <dbReference type="Proteomes" id="UP000238392"/>
    </source>
</evidence>
<dbReference type="CDD" id="cd05466">
    <property type="entry name" value="PBP2_LTTR_substrate"/>
    <property type="match status" value="1"/>
</dbReference>
<reference evidence="6 7" key="1">
    <citation type="submission" date="2018-03" db="EMBL/GenBank/DDBJ databases">
        <title>Genomic Encyclopedia of Archaeal and Bacterial Type Strains, Phase II (KMG-II): from individual species to whole genera.</title>
        <authorList>
            <person name="Goeker M."/>
        </authorList>
    </citation>
    <scope>NUCLEOTIDE SEQUENCE [LARGE SCALE GENOMIC DNA]</scope>
    <source>
        <strain evidence="6 7">DSM 100212</strain>
    </source>
</reference>
<dbReference type="PANTHER" id="PTHR30537">
    <property type="entry name" value="HTH-TYPE TRANSCRIPTIONAL REGULATOR"/>
    <property type="match status" value="1"/>
</dbReference>
<dbReference type="Gene3D" id="1.10.10.10">
    <property type="entry name" value="Winged helix-like DNA-binding domain superfamily/Winged helix DNA-binding domain"/>
    <property type="match status" value="1"/>
</dbReference>
<keyword evidence="4" id="KW-0804">Transcription</keyword>
<proteinExistence type="inferred from homology"/>
<dbReference type="AlphaFoldDB" id="A0A2T0WZJ9"/>
<dbReference type="PRINTS" id="PR00039">
    <property type="entry name" value="HTHLYSR"/>
</dbReference>
<evidence type="ECO:0000259" key="5">
    <source>
        <dbReference type="PROSITE" id="PS50931"/>
    </source>
</evidence>
<dbReference type="GO" id="GO:0003700">
    <property type="term" value="F:DNA-binding transcription factor activity"/>
    <property type="evidence" value="ECO:0007669"/>
    <property type="project" value="InterPro"/>
</dbReference>
<dbReference type="Gene3D" id="3.40.190.290">
    <property type="match status" value="1"/>
</dbReference>
<protein>
    <submittedName>
        <fullName evidence="6">DNA-binding transcriptional LysR family regulator</fullName>
    </submittedName>
</protein>
<name>A0A2T0WZJ9_9RHOB</name>
<evidence type="ECO:0000313" key="6">
    <source>
        <dbReference type="EMBL" id="PRY92110.1"/>
    </source>
</evidence>
<dbReference type="PANTHER" id="PTHR30537:SF3">
    <property type="entry name" value="TRANSCRIPTIONAL REGULATORY PROTEIN"/>
    <property type="match status" value="1"/>
</dbReference>
<dbReference type="InterPro" id="IPR036388">
    <property type="entry name" value="WH-like_DNA-bd_sf"/>
</dbReference>